<dbReference type="KEGG" id="blep:AL038_02645"/>
<dbReference type="EMBL" id="CP018889">
    <property type="protein sequence ID" value="AUI67837.1"/>
    <property type="molecule type" value="Genomic_DNA"/>
</dbReference>
<keyword evidence="2" id="KW-1185">Reference proteome</keyword>
<name>A0A2N9YBI9_9GAMM</name>
<dbReference type="AlphaFoldDB" id="A0A2N9YBI9"/>
<dbReference type="RefSeq" id="WP_062148613.1">
    <property type="nucleotide sequence ID" value="NZ_CP012373.2"/>
</dbReference>
<sequence length="158" mass="17456">MYYPITVILLLVPIAFLTTCSPPNGDKQVKAVETNASVVQQATSQTTVSHVNRMQKNINIKQLDIVTLDTYPMRVNAIAQIELPNNCLLVSDITEEIQNDTFNLTLLPTPQNGVNCQEQPQLIEQIISLNIQGLKSGVYTVNLNEASAEFILMVDSVL</sequence>
<reference evidence="2" key="1">
    <citation type="submission" date="2016-12" db="EMBL/GenBank/DDBJ databases">
        <title>Complete Genome Sequence of Beggiatoa leptomitiformis D-401.</title>
        <authorList>
            <person name="Fomenkov A."/>
            <person name="Vincze T."/>
            <person name="Grabovich M."/>
            <person name="Anton B.P."/>
            <person name="Dubinina G."/>
            <person name="Orlova M."/>
            <person name="Belousova E."/>
            <person name="Roberts R.J."/>
        </authorList>
    </citation>
    <scope>NUCLEOTIDE SEQUENCE [LARGE SCALE GENOMIC DNA]</scope>
    <source>
        <strain evidence="2">D-401</strain>
    </source>
</reference>
<dbReference type="OrthoDB" id="7064462at2"/>
<organism evidence="1 2">
    <name type="scientific">Beggiatoa leptomitoformis</name>
    <dbReference type="NCBI Taxonomy" id="288004"/>
    <lineage>
        <taxon>Bacteria</taxon>
        <taxon>Pseudomonadati</taxon>
        <taxon>Pseudomonadota</taxon>
        <taxon>Gammaproteobacteria</taxon>
        <taxon>Thiotrichales</taxon>
        <taxon>Thiotrichaceae</taxon>
        <taxon>Beggiatoa</taxon>
    </lineage>
</organism>
<protein>
    <submittedName>
        <fullName evidence="1">Uncharacterized protein</fullName>
    </submittedName>
</protein>
<evidence type="ECO:0000313" key="2">
    <source>
        <dbReference type="Proteomes" id="UP000234271"/>
    </source>
</evidence>
<gene>
    <name evidence="1" type="ORF">BLE401_03400</name>
</gene>
<dbReference type="Proteomes" id="UP000234271">
    <property type="component" value="Chromosome"/>
</dbReference>
<accession>A0A2N9YBI9</accession>
<evidence type="ECO:0000313" key="1">
    <source>
        <dbReference type="EMBL" id="AUI67837.1"/>
    </source>
</evidence>
<proteinExistence type="predicted"/>